<protein>
    <submittedName>
        <fullName evidence="1">Cytochrome P450</fullName>
    </submittedName>
</protein>
<keyword evidence="2" id="KW-1185">Reference proteome</keyword>
<dbReference type="Proteomes" id="UP001377168">
    <property type="component" value="Unassembled WGS sequence"/>
</dbReference>
<reference evidence="1" key="1">
    <citation type="submission" date="2024-03" db="EMBL/GenBank/DDBJ databases">
        <title>Novel Streptomyces species of biotechnological and ecological value are a feature of Machair soil.</title>
        <authorList>
            <person name="Prole J.R."/>
            <person name="Goodfellow M."/>
            <person name="Allenby N."/>
            <person name="Ward A.C."/>
        </authorList>
    </citation>
    <scope>NUCLEOTIDE SEQUENCE</scope>
    <source>
        <strain evidence="1">MS2.AVA.5</strain>
    </source>
</reference>
<gene>
    <name evidence="1" type="ORF">WKI67_15270</name>
</gene>
<evidence type="ECO:0000313" key="2">
    <source>
        <dbReference type="Proteomes" id="UP001377168"/>
    </source>
</evidence>
<accession>A0ACC6PTK1</accession>
<proteinExistence type="predicted"/>
<sequence>MTEAHERTTAAPPAPEGVCPVTGARAKQVEGPTSFPLSSPVISTVAYASDPPGYSLRAQQNHGTVVKLPILPHNPTVQLSAPDAIRRVLQGNADNYARGAYYEAFELFMGQGLLTLDDGDWRGHRKVVNPAFTPNAIAARGAQSDEAVADLLDRWAEHARAGRPFDLFAESMKLTCRVMGLALVGKDLSQDGGEFAQAVSVALEAIFKNVGSLDKAIPSFVPTPYRRRVARARRTLERVVAEAAQNVDLGVGGEVATLIRESDLPEDALWADLVTLFLAGVETTALSLSWTLYEVARDAGVRERLEEETDRVLRGRMPTAQDLSELGYAGMVVDEGLRMHPPVWQFTREAIGDDVLAGHHIPAGTPLLVSVYGAHYNPEQWEDPERFDPERFRPGASPAQDRSAYLPFGGGRRQCIGKRMGLALLQQTVAAVSGRFRLSLTRDAAREGAFITLFPKGGIQVKAEERHR</sequence>
<dbReference type="EMBL" id="JBBKAJ010000022">
    <property type="protein sequence ID" value="MEJ8634754.1"/>
    <property type="molecule type" value="Genomic_DNA"/>
</dbReference>
<evidence type="ECO:0000313" key="1">
    <source>
        <dbReference type="EMBL" id="MEJ8634754.1"/>
    </source>
</evidence>
<name>A0ACC6PTK1_9ACTN</name>
<organism evidence="1 2">
    <name type="scientific">Streptomyces achmelvichensis</name>
    <dbReference type="NCBI Taxonomy" id="3134111"/>
    <lineage>
        <taxon>Bacteria</taxon>
        <taxon>Bacillati</taxon>
        <taxon>Actinomycetota</taxon>
        <taxon>Actinomycetes</taxon>
        <taxon>Kitasatosporales</taxon>
        <taxon>Streptomycetaceae</taxon>
        <taxon>Streptomyces</taxon>
    </lineage>
</organism>
<comment type="caution">
    <text evidence="1">The sequence shown here is derived from an EMBL/GenBank/DDBJ whole genome shotgun (WGS) entry which is preliminary data.</text>
</comment>